<reference evidence="2 3" key="1">
    <citation type="submission" date="2019-02" db="EMBL/GenBank/DDBJ databases">
        <title>The Batch Genome Submission of Acinetobacter spp. strains.</title>
        <authorList>
            <person name="Qin J."/>
            <person name="Hu Y."/>
            <person name="Ye H."/>
            <person name="Wei L."/>
            <person name="Feng Y."/>
            <person name="Zong Z."/>
        </authorList>
    </citation>
    <scope>NUCLEOTIDE SEQUENCE [LARGE SCALE GENOMIC DNA]</scope>
    <source>
        <strain evidence="2 3">WCHABo060081</strain>
    </source>
</reference>
<dbReference type="AlphaFoldDB" id="A0A4V2DNZ1"/>
<dbReference type="EMBL" id="SGSU01000020">
    <property type="protein sequence ID" value="RZG64803.1"/>
    <property type="molecule type" value="Genomic_DNA"/>
</dbReference>
<keyword evidence="1" id="KW-1133">Transmembrane helix</keyword>
<feature type="transmembrane region" description="Helical" evidence="1">
    <location>
        <begin position="60"/>
        <end position="80"/>
    </location>
</feature>
<evidence type="ECO:0000313" key="3">
    <source>
        <dbReference type="Proteomes" id="UP000293483"/>
    </source>
</evidence>
<accession>A0A4V2DNZ1</accession>
<evidence type="ECO:0000313" key="2">
    <source>
        <dbReference type="EMBL" id="RZG64803.1"/>
    </source>
</evidence>
<keyword evidence="1" id="KW-0812">Transmembrane</keyword>
<proteinExistence type="predicted"/>
<dbReference type="RefSeq" id="WP_130147867.1">
    <property type="nucleotide sequence ID" value="NZ_SGSU01000020.1"/>
</dbReference>
<feature type="transmembrane region" description="Helical" evidence="1">
    <location>
        <begin position="33"/>
        <end position="53"/>
    </location>
</feature>
<gene>
    <name evidence="2" type="ORF">EXE25_15645</name>
</gene>
<dbReference type="Proteomes" id="UP000293483">
    <property type="component" value="Unassembled WGS sequence"/>
</dbReference>
<protein>
    <recommendedName>
        <fullName evidence="4">DUF3325 domain-containing protein</fullName>
    </recommendedName>
</protein>
<organism evidence="2 3">
    <name type="scientific">Acinetobacter bouvetii</name>
    <dbReference type="NCBI Taxonomy" id="202951"/>
    <lineage>
        <taxon>Bacteria</taxon>
        <taxon>Pseudomonadati</taxon>
        <taxon>Pseudomonadota</taxon>
        <taxon>Gammaproteobacteria</taxon>
        <taxon>Moraxellales</taxon>
        <taxon>Moraxellaceae</taxon>
        <taxon>Acinetobacter</taxon>
    </lineage>
</organism>
<name>A0A4V2DNZ1_9GAMM</name>
<comment type="caution">
    <text evidence="2">The sequence shown here is derived from an EMBL/GenBank/DDBJ whole genome shotgun (WGS) entry which is preliminary data.</text>
</comment>
<keyword evidence="1" id="KW-0472">Membrane</keyword>
<evidence type="ECO:0000256" key="1">
    <source>
        <dbReference type="SAM" id="Phobius"/>
    </source>
</evidence>
<evidence type="ECO:0008006" key="4">
    <source>
        <dbReference type="Google" id="ProtNLM"/>
    </source>
</evidence>
<sequence>MKFLAFSFVFIGSILLYCTHANQRLVQAVLPPFYRWIGFGCVVLSLLLFLATLPKLAAIYMWLLTMLVVWTFLPFIPLMIKKNSP</sequence>